<keyword evidence="3" id="KW-1185">Reference proteome</keyword>
<feature type="coiled-coil region" evidence="1">
    <location>
        <begin position="65"/>
        <end position="106"/>
    </location>
</feature>
<accession>A0ABN7SP28</accession>
<sequence length="106" mass="12095">MASPIVGDIVLLREEIAKRKKTMEMIDIAHTLAKEEQLIIINRNLIHTENADVAQRTFLVNESSVSNYNGLFQKYEEATKQLEKEIEGYETEIASLKEELSSLKTV</sequence>
<keyword evidence="1" id="KW-0175">Coiled coil</keyword>
<evidence type="ECO:0000313" key="3">
    <source>
        <dbReference type="Proteomes" id="UP001158576"/>
    </source>
</evidence>
<dbReference type="EMBL" id="OU015566">
    <property type="protein sequence ID" value="CAG5105068.1"/>
    <property type="molecule type" value="Genomic_DNA"/>
</dbReference>
<dbReference type="Proteomes" id="UP001158576">
    <property type="component" value="Chromosome 1"/>
</dbReference>
<evidence type="ECO:0000256" key="1">
    <source>
        <dbReference type="SAM" id="Coils"/>
    </source>
</evidence>
<gene>
    <name evidence="2" type="ORF">OKIOD_LOCUS10570</name>
</gene>
<reference evidence="2 3" key="1">
    <citation type="submission" date="2021-04" db="EMBL/GenBank/DDBJ databases">
        <authorList>
            <person name="Bliznina A."/>
        </authorList>
    </citation>
    <scope>NUCLEOTIDE SEQUENCE [LARGE SCALE GENOMIC DNA]</scope>
</reference>
<organism evidence="2 3">
    <name type="scientific">Oikopleura dioica</name>
    <name type="common">Tunicate</name>
    <dbReference type="NCBI Taxonomy" id="34765"/>
    <lineage>
        <taxon>Eukaryota</taxon>
        <taxon>Metazoa</taxon>
        <taxon>Chordata</taxon>
        <taxon>Tunicata</taxon>
        <taxon>Appendicularia</taxon>
        <taxon>Copelata</taxon>
        <taxon>Oikopleuridae</taxon>
        <taxon>Oikopleura</taxon>
    </lineage>
</organism>
<evidence type="ECO:0000313" key="2">
    <source>
        <dbReference type="EMBL" id="CAG5105068.1"/>
    </source>
</evidence>
<name>A0ABN7SP28_OIKDI</name>
<proteinExistence type="predicted"/>
<protein>
    <submittedName>
        <fullName evidence="2">Oidioi.mRNA.OKI2018_I69.chr1.g1805.t1.cds</fullName>
    </submittedName>
</protein>